<sequence length="146" mass="16376">MAEINHQVGIKAPPEKIYELLTTNEGLSKWWTNDISGAGEVGALIQFRFNGGGPDFLVTKLIPNKLVGWKHSGNIPELWVGTEILFELKVVETQTFVRFVHSNWKESSDFMAHCSTKWAVFLLSLKDAVEKGTGKPFPNDIHIDHS</sequence>
<reference evidence="3 4" key="1">
    <citation type="submission" date="2014-08" db="EMBL/GenBank/DDBJ databases">
        <title>Genomic and Phenotypic Diversity of Colwellia psychrerythraea strains from Disparate Marine Basins.</title>
        <authorList>
            <person name="Techtmann S.M."/>
            <person name="Stelling S.C."/>
            <person name="Utturkar S.M."/>
            <person name="Alshibli N."/>
            <person name="Harris A."/>
            <person name="Brown S.D."/>
            <person name="Hazen T.C."/>
        </authorList>
    </citation>
    <scope>NUCLEOTIDE SEQUENCE [LARGE SCALE GENOMIC DNA]</scope>
    <source>
        <strain evidence="3 4">ND2E</strain>
    </source>
</reference>
<evidence type="ECO:0000313" key="4">
    <source>
        <dbReference type="Proteomes" id="UP000029843"/>
    </source>
</evidence>
<accession>A0A099K8H4</accession>
<dbReference type="PATRIC" id="fig|28229.4.peg.4458"/>
<dbReference type="RefSeq" id="WP_033096032.1">
    <property type="nucleotide sequence ID" value="NZ_JQED01000057.1"/>
</dbReference>
<comment type="caution">
    <text evidence="3">The sequence shown here is derived from an EMBL/GenBank/DDBJ whole genome shotgun (WGS) entry which is preliminary data.</text>
</comment>
<dbReference type="AlphaFoldDB" id="A0A099K8H4"/>
<dbReference type="OrthoDB" id="287565at2"/>
<dbReference type="Proteomes" id="UP000029843">
    <property type="component" value="Unassembled WGS sequence"/>
</dbReference>
<feature type="domain" description="Activator of Hsp90 ATPase homologue 1/2-like C-terminal" evidence="2">
    <location>
        <begin position="11"/>
        <end position="130"/>
    </location>
</feature>
<evidence type="ECO:0000256" key="1">
    <source>
        <dbReference type="ARBA" id="ARBA00006817"/>
    </source>
</evidence>
<protein>
    <submittedName>
        <fullName evidence="3">Activator of Hsp90 ATPase 1 family protein</fullName>
    </submittedName>
</protein>
<dbReference type="SUPFAM" id="SSF55961">
    <property type="entry name" value="Bet v1-like"/>
    <property type="match status" value="1"/>
</dbReference>
<dbReference type="Pfam" id="PF08327">
    <property type="entry name" value="AHSA1"/>
    <property type="match status" value="1"/>
</dbReference>
<dbReference type="InterPro" id="IPR013538">
    <property type="entry name" value="ASHA1/2-like_C"/>
</dbReference>
<dbReference type="Gene3D" id="3.30.530.20">
    <property type="match status" value="1"/>
</dbReference>
<gene>
    <name evidence="3" type="ORF">ND2E_0963</name>
</gene>
<proteinExistence type="inferred from homology"/>
<comment type="similarity">
    <text evidence="1">Belongs to the AHA1 family.</text>
</comment>
<dbReference type="EMBL" id="JQED01000057">
    <property type="protein sequence ID" value="KGJ86397.1"/>
    <property type="molecule type" value="Genomic_DNA"/>
</dbReference>
<dbReference type="CDD" id="cd07814">
    <property type="entry name" value="SRPBCC_CalC_Aha1-like"/>
    <property type="match status" value="1"/>
</dbReference>
<organism evidence="3 4">
    <name type="scientific">Colwellia psychrerythraea</name>
    <name type="common">Vibrio psychroerythus</name>
    <dbReference type="NCBI Taxonomy" id="28229"/>
    <lineage>
        <taxon>Bacteria</taxon>
        <taxon>Pseudomonadati</taxon>
        <taxon>Pseudomonadota</taxon>
        <taxon>Gammaproteobacteria</taxon>
        <taxon>Alteromonadales</taxon>
        <taxon>Colwelliaceae</taxon>
        <taxon>Colwellia</taxon>
    </lineage>
</organism>
<evidence type="ECO:0000259" key="2">
    <source>
        <dbReference type="Pfam" id="PF08327"/>
    </source>
</evidence>
<name>A0A099K8H4_COLPS</name>
<dbReference type="InterPro" id="IPR023393">
    <property type="entry name" value="START-like_dom_sf"/>
</dbReference>
<evidence type="ECO:0000313" key="3">
    <source>
        <dbReference type="EMBL" id="KGJ86397.1"/>
    </source>
</evidence>